<dbReference type="SUPFAM" id="SSF103473">
    <property type="entry name" value="MFS general substrate transporter"/>
    <property type="match status" value="1"/>
</dbReference>
<comment type="caution">
    <text evidence="7">The sequence shown here is derived from an EMBL/GenBank/DDBJ whole genome shotgun (WGS) entry which is preliminary data.</text>
</comment>
<gene>
    <name evidence="7" type="ORF">L9F63_004330</name>
</gene>
<dbReference type="PANTHER" id="PTHR48021:SF7">
    <property type="entry name" value="RH09188P"/>
    <property type="match status" value="1"/>
</dbReference>
<evidence type="ECO:0000256" key="4">
    <source>
        <dbReference type="ARBA" id="ARBA00023136"/>
    </source>
</evidence>
<dbReference type="GO" id="GO:0022857">
    <property type="term" value="F:transmembrane transporter activity"/>
    <property type="evidence" value="ECO:0007669"/>
    <property type="project" value="InterPro"/>
</dbReference>
<organism evidence="7 8">
    <name type="scientific">Diploptera punctata</name>
    <name type="common">Pacific beetle cockroach</name>
    <dbReference type="NCBI Taxonomy" id="6984"/>
    <lineage>
        <taxon>Eukaryota</taxon>
        <taxon>Metazoa</taxon>
        <taxon>Ecdysozoa</taxon>
        <taxon>Arthropoda</taxon>
        <taxon>Hexapoda</taxon>
        <taxon>Insecta</taxon>
        <taxon>Pterygota</taxon>
        <taxon>Neoptera</taxon>
        <taxon>Polyneoptera</taxon>
        <taxon>Dictyoptera</taxon>
        <taxon>Blattodea</taxon>
        <taxon>Blaberoidea</taxon>
        <taxon>Blaberidae</taxon>
        <taxon>Diplopterinae</taxon>
        <taxon>Diploptera</taxon>
    </lineage>
</organism>
<dbReference type="PANTHER" id="PTHR48021">
    <property type="match status" value="1"/>
</dbReference>
<dbReference type="Proteomes" id="UP001233999">
    <property type="component" value="Unassembled WGS sequence"/>
</dbReference>
<feature type="transmembrane region" description="Helical" evidence="5">
    <location>
        <begin position="37"/>
        <end position="60"/>
    </location>
</feature>
<feature type="domain" description="Major facilitator superfamily (MFS) profile" evidence="6">
    <location>
        <begin position="1"/>
        <end position="436"/>
    </location>
</feature>
<feature type="transmembrane region" description="Helical" evidence="5">
    <location>
        <begin position="66"/>
        <end position="92"/>
    </location>
</feature>
<dbReference type="Gene3D" id="1.20.1250.20">
    <property type="entry name" value="MFS general substrate transporter like domains"/>
    <property type="match status" value="1"/>
</dbReference>
<keyword evidence="4 5" id="KW-0472">Membrane</keyword>
<dbReference type="InterPro" id="IPR050549">
    <property type="entry name" value="MFS_Trehalose_Transporter"/>
</dbReference>
<feature type="transmembrane region" description="Helical" evidence="5">
    <location>
        <begin position="283"/>
        <end position="304"/>
    </location>
</feature>
<reference evidence="7" key="2">
    <citation type="submission" date="2023-05" db="EMBL/GenBank/DDBJ databases">
        <authorList>
            <person name="Fouks B."/>
        </authorList>
    </citation>
    <scope>NUCLEOTIDE SEQUENCE</scope>
    <source>
        <strain evidence="7">Stay&amp;Tobe</strain>
        <tissue evidence="7">Testes</tissue>
    </source>
</reference>
<sequence>MLYCVAVGMSIGHSAVLLPHLQSGNSTIIIDDEMASWIASVYSCVGMLGAAFGGLAMDVWGRKTLLIVAGLLIFVGCLLITCAHNAIFILLGRIVEGLSRNMGSTAGAILIDEVSNTRARGMIFYILYSCISIGVFVMSTFGALLHWRMASGLATVLGFITFMMFCFLSESPMWLVKMNKTKSAEKALRQLWGTGREIEANEELNYMIRKLHPEDNTSLFTIKQKIIGLKNLLIKPFVLKPFLIMHFFNAIQPFCGLNVFIYYAVDMLSKTRRNEIQMFDDYYTNMIITSLRVITTIISCFLIFSVGRRKLAIASGICSFIPAFIVGFILTPNNSDLIPSYIEAYAVFILITIYTIGMTFGFFIIPALMIGETQYSKFRGFACGYIFAMNELILGGVLKIYPWLMSNLQIHGMFFMFGISCAVCTIFVYLFVPETRRLSLMEIEDYFKQSNILWINRKIK</sequence>
<dbReference type="EMBL" id="JASPKZ010008364">
    <property type="protein sequence ID" value="KAJ9580037.1"/>
    <property type="molecule type" value="Genomic_DNA"/>
</dbReference>
<dbReference type="PROSITE" id="PS50850">
    <property type="entry name" value="MFS"/>
    <property type="match status" value="1"/>
</dbReference>
<feature type="transmembrane region" description="Helical" evidence="5">
    <location>
        <begin position="311"/>
        <end position="332"/>
    </location>
</feature>
<evidence type="ECO:0000313" key="8">
    <source>
        <dbReference type="Proteomes" id="UP001233999"/>
    </source>
</evidence>
<protein>
    <recommendedName>
        <fullName evidence="6">Major facilitator superfamily (MFS) profile domain-containing protein</fullName>
    </recommendedName>
</protein>
<evidence type="ECO:0000256" key="1">
    <source>
        <dbReference type="ARBA" id="ARBA00004141"/>
    </source>
</evidence>
<feature type="transmembrane region" description="Helical" evidence="5">
    <location>
        <begin position="125"/>
        <end position="147"/>
    </location>
</feature>
<dbReference type="InterPro" id="IPR005829">
    <property type="entry name" value="Sugar_transporter_CS"/>
</dbReference>
<dbReference type="InterPro" id="IPR005828">
    <property type="entry name" value="MFS_sugar_transport-like"/>
</dbReference>
<feature type="transmembrane region" description="Helical" evidence="5">
    <location>
        <begin position="410"/>
        <end position="432"/>
    </location>
</feature>
<comment type="subcellular location">
    <subcellularLocation>
        <location evidence="1">Membrane</location>
        <topology evidence="1">Multi-pass membrane protein</topology>
    </subcellularLocation>
</comment>
<feature type="transmembrane region" description="Helical" evidence="5">
    <location>
        <begin position="153"/>
        <end position="176"/>
    </location>
</feature>
<feature type="transmembrane region" description="Helical" evidence="5">
    <location>
        <begin position="382"/>
        <end position="404"/>
    </location>
</feature>
<dbReference type="GO" id="GO:0016020">
    <property type="term" value="C:membrane"/>
    <property type="evidence" value="ECO:0007669"/>
    <property type="project" value="UniProtKB-SubCell"/>
</dbReference>
<proteinExistence type="predicted"/>
<feature type="transmembrane region" description="Helical" evidence="5">
    <location>
        <begin position="344"/>
        <end position="370"/>
    </location>
</feature>
<dbReference type="InterPro" id="IPR020846">
    <property type="entry name" value="MFS_dom"/>
</dbReference>
<evidence type="ECO:0000256" key="2">
    <source>
        <dbReference type="ARBA" id="ARBA00022692"/>
    </source>
</evidence>
<accession>A0AAD7ZH74</accession>
<evidence type="ECO:0000259" key="6">
    <source>
        <dbReference type="PROSITE" id="PS50850"/>
    </source>
</evidence>
<reference evidence="7" key="1">
    <citation type="journal article" date="2023" name="IScience">
        <title>Live-bearing cockroach genome reveals convergent evolutionary mechanisms linked to viviparity in insects and beyond.</title>
        <authorList>
            <person name="Fouks B."/>
            <person name="Harrison M.C."/>
            <person name="Mikhailova A.A."/>
            <person name="Marchal E."/>
            <person name="English S."/>
            <person name="Carruthers M."/>
            <person name="Jennings E.C."/>
            <person name="Chiamaka E.L."/>
            <person name="Frigard R.A."/>
            <person name="Pippel M."/>
            <person name="Attardo G.M."/>
            <person name="Benoit J.B."/>
            <person name="Bornberg-Bauer E."/>
            <person name="Tobe S.S."/>
        </authorList>
    </citation>
    <scope>NUCLEOTIDE SEQUENCE</scope>
    <source>
        <strain evidence="7">Stay&amp;Tobe</strain>
    </source>
</reference>
<dbReference type="InterPro" id="IPR036259">
    <property type="entry name" value="MFS_trans_sf"/>
</dbReference>
<name>A0AAD7ZH74_DIPPU</name>
<keyword evidence="8" id="KW-1185">Reference proteome</keyword>
<dbReference type="AlphaFoldDB" id="A0AAD7ZH74"/>
<keyword evidence="2 5" id="KW-0812">Transmembrane</keyword>
<evidence type="ECO:0000313" key="7">
    <source>
        <dbReference type="EMBL" id="KAJ9580037.1"/>
    </source>
</evidence>
<dbReference type="Pfam" id="PF00083">
    <property type="entry name" value="Sugar_tr"/>
    <property type="match status" value="1"/>
</dbReference>
<keyword evidence="3 5" id="KW-1133">Transmembrane helix</keyword>
<evidence type="ECO:0000256" key="3">
    <source>
        <dbReference type="ARBA" id="ARBA00022989"/>
    </source>
</evidence>
<dbReference type="PROSITE" id="PS00216">
    <property type="entry name" value="SUGAR_TRANSPORT_1"/>
    <property type="match status" value="1"/>
</dbReference>
<evidence type="ECO:0000256" key="5">
    <source>
        <dbReference type="SAM" id="Phobius"/>
    </source>
</evidence>
<feature type="transmembrane region" description="Helical" evidence="5">
    <location>
        <begin position="242"/>
        <end position="263"/>
    </location>
</feature>